<dbReference type="SUPFAM" id="SSF55874">
    <property type="entry name" value="ATPase domain of HSP90 chaperone/DNA topoisomerase II/histidine kinase"/>
    <property type="match status" value="1"/>
</dbReference>
<feature type="modified residue" description="4-aspartylphosphate" evidence="6">
    <location>
        <position position="1783"/>
    </location>
</feature>
<feature type="compositionally biased region" description="Polar residues" evidence="8">
    <location>
        <begin position="238"/>
        <end position="250"/>
    </location>
</feature>
<evidence type="ECO:0000259" key="10">
    <source>
        <dbReference type="PROSITE" id="PS50110"/>
    </source>
</evidence>
<evidence type="ECO:0000256" key="5">
    <source>
        <dbReference type="ARBA" id="ARBA00022777"/>
    </source>
</evidence>
<dbReference type="InterPro" id="IPR005467">
    <property type="entry name" value="His_kinase_dom"/>
</dbReference>
<dbReference type="SMART" id="SM00086">
    <property type="entry name" value="PAC"/>
    <property type="match status" value="2"/>
</dbReference>
<feature type="region of interest" description="Disordered" evidence="8">
    <location>
        <begin position="1521"/>
        <end position="1553"/>
    </location>
</feature>
<evidence type="ECO:0000256" key="6">
    <source>
        <dbReference type="PROSITE-ProRule" id="PRU00169"/>
    </source>
</evidence>
<comment type="caution">
    <text evidence="13">The sequence shown here is derived from an EMBL/GenBank/DDBJ whole genome shotgun (WGS) entry which is preliminary data.</text>
</comment>
<feature type="compositionally biased region" description="Polar residues" evidence="8">
    <location>
        <begin position="391"/>
        <end position="405"/>
    </location>
</feature>
<dbReference type="Gene3D" id="3.30.565.10">
    <property type="entry name" value="Histidine kinase-like ATPase, C-terminal domain"/>
    <property type="match status" value="1"/>
</dbReference>
<feature type="region of interest" description="Disordered" evidence="8">
    <location>
        <begin position="666"/>
        <end position="691"/>
    </location>
</feature>
<dbReference type="InterPro" id="IPR036890">
    <property type="entry name" value="HATPase_C_sf"/>
</dbReference>
<feature type="domain" description="Response regulatory" evidence="10">
    <location>
        <begin position="1730"/>
        <end position="1853"/>
    </location>
</feature>
<protein>
    <recommendedName>
        <fullName evidence="2">histidine kinase</fullName>
        <ecNumber evidence="2">2.7.13.3</ecNumber>
    </recommendedName>
</protein>
<dbReference type="Gene3D" id="3.30.450.20">
    <property type="entry name" value="PAS domain"/>
    <property type="match status" value="2"/>
</dbReference>
<dbReference type="InterPro" id="IPR000014">
    <property type="entry name" value="PAS"/>
</dbReference>
<dbReference type="PANTHER" id="PTHR43047:SF74">
    <property type="entry name" value="HISTIDINE KINASE-RELATED"/>
    <property type="match status" value="1"/>
</dbReference>
<sequence>MADTLFSSENATKAEEAKSESQERKSSIETSTVSPLSFTASSGSVLTVRAKSALQSPNAVLRTPSFPFPPVGISSATPLETPPTHSSFMALSPTLPPDSRTPTDTRAAKSKVVGAFKVSGGIAQSESRLTTQASNEAQTLLPDLYDLSIRLQTEPGLSGWWQQTTQILKESCYAIRATLAVPSDKTEIENVPWAQLAEFAASIEGDNSSQTTLEAGSTRNSISGSFTSESTSIERFNDNPSILTPTGNSRTHTRPKLNTRHSYAGYPQKLSATEASISLPKRPQPKRSETQGDLIGRISESQNQIDLEQLGYSYRERVLSPLSEFTSSSSLHSARVLVVQRPLEADTEPLITTAGVSRVLNNSSATILTRRYNVPDQTQEDFPGSRVLPSRESQSQPHVLPSSDSKAFKALKSSRSSIASNTKSSSASKSGINRRSNDQSNGFRTPYEDFEQVPGTPWAQSPAPSPAAMAETEENPFFSPMSVKESFQKNPPNYQYTSGQQFEAIGMDQSHSIIQLPLIHPSSILSQPQRLHRSRVERGKGKKANRREKSSSSQKQSPSRKRKVPLAILSILAPVVPFPQDHIQFLSLLAPMLATSFYAASQYSSLQTEVNGLTFERNRMMSGASPSLLHTTSASSDMFSPLSSNSTEYLASESMLQQGHQEIRTEAPFTESQKSKARTPGARTPASITSQESYFEIQTDALESTSKQGGTPHHSSAQSKSGSAKGPKKNHTTLHSQGATFHKTHPSQPVAMAMGQSEDDQSGSDKGSGQFREPSSSMLRSMIDIGATQHLIAEPESGRILWVNSKFQAYRNNSSGQKLDDELWNSIYVKDRKNFRREWLHALENGEQLSQQVRMERFDGQFRWFHLKFLPLKNNMGVIKYWSGQAMDIHDLHEAEVKAAKSKEKTASEARYRAIANSLPVIVFAASVSTGMTFANTQWLSYSGQSLSQALGFGFLEHVHPEDLDKCRFPGISSDVATSNSSEQDSRSSIGNAALQRTISSASSAGESDAISAVTERTDSTLRPTAHGKQDEELDEPEIPNELLKTLAKEGIIVCARDGQGNLSITTEMRLKSKDDEYRWHLVQGSYIESVNFGQGDAQWFIACTDISAQKKNESKIQQANAALENANSALGREMQQKMGYLSSMSHEIRTPLNSIIGNLQFLIQSSLEESALEWAHSAKEAATGMHELINDILDLSKAEAKMLKLQAHWFSPRDLAEEIADILNPKAAGKKVELSQETAPDVPFALRGDSGRIKQVLLNLATNAIKFTNEGEVVVRCELLHEMPSAELGLAPLKENEVFVRWVVTDTGIGFTEADKKLLFKAYSQIRNKATRDTVGTGLGLILCKTMVNLHGGEIDASSVPGKGSTFSFFARFRTRHDATGVSTLISALPSPAIIGSPGGAVRTDAPQTIQSPTLTYQESPAPLSDGSSALSMKSSIYQKSIRSSISTLDSPRPQSPLKLSLPSDEAVSTSIGSVGLSNNLFSPTVSNRAQRQHDSSGVAILPKAGSTVQLTAPLVAEPHTQAEISQITPSSKSATDTDIKQDENADSDRANFRPPMLSVLVICPSIDTRRITCDRIQDVVPRSAPCNIASESTFAAAYELLFGAEPFLFTHIVIRSVNDADVLECVDKTLGSSIHSKTCIIVITDQDQFTTIKEGLPQVDFLTLNQTDRVKKVLKPAHASKLAKIFDPFNENRTSIDGPKENKRKAGERRTKEDFKLFKKALGGKGLRVVAVEDDKMQMTVLNSFLSKVCGLATTLAYNGRECLDLYLEHGPEYFSVIVSDTEMPVMNGLNMCRRIREEEIKRGWPPISMVSLSANTLSKGWVEAADAGFTDYCGKPVSFSELGRILIELTQPNVPHTFLRNRPRPKALLKALGELEEDDDDDDDDEHDDSSEDSGTSHFRRT</sequence>
<feature type="coiled-coil region" evidence="7">
    <location>
        <begin position="1110"/>
        <end position="1137"/>
    </location>
</feature>
<evidence type="ECO:0000256" key="2">
    <source>
        <dbReference type="ARBA" id="ARBA00012438"/>
    </source>
</evidence>
<dbReference type="SUPFAM" id="SSF52172">
    <property type="entry name" value="CheY-like"/>
    <property type="match status" value="1"/>
</dbReference>
<dbReference type="InterPro" id="IPR036097">
    <property type="entry name" value="HisK_dim/P_sf"/>
</dbReference>
<dbReference type="InterPro" id="IPR001789">
    <property type="entry name" value="Sig_transdc_resp-reg_receiver"/>
</dbReference>
<dbReference type="PRINTS" id="PR00344">
    <property type="entry name" value="BCTRLSENSOR"/>
</dbReference>
<dbReference type="Pfam" id="PF02518">
    <property type="entry name" value="HATPase_c"/>
    <property type="match status" value="1"/>
</dbReference>
<evidence type="ECO:0000313" key="14">
    <source>
        <dbReference type="Proteomes" id="UP000664169"/>
    </source>
</evidence>
<dbReference type="CDD" id="cd00082">
    <property type="entry name" value="HisKA"/>
    <property type="match status" value="1"/>
</dbReference>
<dbReference type="PANTHER" id="PTHR43047">
    <property type="entry name" value="TWO-COMPONENT HISTIDINE PROTEIN KINASE"/>
    <property type="match status" value="1"/>
</dbReference>
<keyword evidence="5" id="KW-0418">Kinase</keyword>
<feature type="compositionally biased region" description="Low complexity" evidence="8">
    <location>
        <begin position="413"/>
        <end position="434"/>
    </location>
</feature>
<evidence type="ECO:0000256" key="3">
    <source>
        <dbReference type="ARBA" id="ARBA00022553"/>
    </source>
</evidence>
<feature type="compositionally biased region" description="Polar residues" evidence="8">
    <location>
        <begin position="1524"/>
        <end position="1536"/>
    </location>
</feature>
<dbReference type="PROSITE" id="PS50113">
    <property type="entry name" value="PAC"/>
    <property type="match status" value="1"/>
</dbReference>
<organism evidence="13 14">
    <name type="scientific">Gomphillus americanus</name>
    <dbReference type="NCBI Taxonomy" id="1940652"/>
    <lineage>
        <taxon>Eukaryota</taxon>
        <taxon>Fungi</taxon>
        <taxon>Dikarya</taxon>
        <taxon>Ascomycota</taxon>
        <taxon>Pezizomycotina</taxon>
        <taxon>Lecanoromycetes</taxon>
        <taxon>OSLEUM clade</taxon>
        <taxon>Ostropomycetidae</taxon>
        <taxon>Ostropales</taxon>
        <taxon>Graphidaceae</taxon>
        <taxon>Gomphilloideae</taxon>
        <taxon>Gomphillus</taxon>
    </lineage>
</organism>
<dbReference type="Proteomes" id="UP000664169">
    <property type="component" value="Unassembled WGS sequence"/>
</dbReference>
<dbReference type="CDD" id="cd17546">
    <property type="entry name" value="REC_hyHK_CKI1_RcsC-like"/>
    <property type="match status" value="1"/>
</dbReference>
<keyword evidence="4" id="KW-0808">Transferase</keyword>
<feature type="region of interest" description="Disordered" evidence="8">
    <location>
        <begin position="371"/>
        <end position="470"/>
    </location>
</feature>
<feature type="compositionally biased region" description="Basic and acidic residues" evidence="8">
    <location>
        <begin position="12"/>
        <end position="27"/>
    </location>
</feature>
<accession>A0A8H3EM91</accession>
<feature type="compositionally biased region" description="Low complexity" evidence="8">
    <location>
        <begin position="221"/>
        <end position="234"/>
    </location>
</feature>
<dbReference type="InterPro" id="IPR011006">
    <property type="entry name" value="CheY-like_superfamily"/>
</dbReference>
<feature type="compositionally biased region" description="Polar residues" evidence="8">
    <location>
        <begin position="74"/>
        <end position="89"/>
    </location>
</feature>
<feature type="region of interest" description="Disordered" evidence="8">
    <location>
        <begin position="1006"/>
        <end position="1037"/>
    </location>
</feature>
<dbReference type="CDD" id="cd00130">
    <property type="entry name" value="PAS"/>
    <property type="match status" value="1"/>
</dbReference>
<dbReference type="SUPFAM" id="SSF55785">
    <property type="entry name" value="PYP-like sensor domain (PAS domain)"/>
    <property type="match status" value="2"/>
</dbReference>
<evidence type="ECO:0000259" key="11">
    <source>
        <dbReference type="PROSITE" id="PS50112"/>
    </source>
</evidence>
<feature type="region of interest" description="Disordered" evidence="8">
    <location>
        <begin position="704"/>
        <end position="775"/>
    </location>
</feature>
<feature type="compositionally biased region" description="Basic and acidic residues" evidence="8">
    <location>
        <begin position="1537"/>
        <end position="1553"/>
    </location>
</feature>
<keyword evidence="14" id="KW-1185">Reference proteome</keyword>
<evidence type="ECO:0000259" key="12">
    <source>
        <dbReference type="PROSITE" id="PS50113"/>
    </source>
</evidence>
<name>A0A8H3EM91_9LECA</name>
<feature type="region of interest" description="Disordered" evidence="8">
    <location>
        <begin position="1"/>
        <end position="34"/>
    </location>
</feature>
<dbReference type="PROSITE" id="PS50110">
    <property type="entry name" value="RESPONSE_REGULATORY"/>
    <property type="match status" value="1"/>
</dbReference>
<evidence type="ECO:0000256" key="1">
    <source>
        <dbReference type="ARBA" id="ARBA00000085"/>
    </source>
</evidence>
<reference evidence="13" key="1">
    <citation type="submission" date="2021-03" db="EMBL/GenBank/DDBJ databases">
        <authorList>
            <person name="Tagirdzhanova G."/>
        </authorList>
    </citation>
    <scope>NUCLEOTIDE SEQUENCE</scope>
</reference>
<dbReference type="InterPro" id="IPR000700">
    <property type="entry name" value="PAS-assoc_C"/>
</dbReference>
<dbReference type="InterPro" id="IPR001610">
    <property type="entry name" value="PAC"/>
</dbReference>
<feature type="compositionally biased region" description="Acidic residues" evidence="8">
    <location>
        <begin position="1877"/>
        <end position="1895"/>
    </location>
</feature>
<dbReference type="PROSITE" id="PS50112">
    <property type="entry name" value="PAS"/>
    <property type="match status" value="1"/>
</dbReference>
<comment type="catalytic activity">
    <reaction evidence="1">
        <text>ATP + protein L-histidine = ADP + protein N-phospho-L-histidine.</text>
        <dbReference type="EC" id="2.7.13.3"/>
    </reaction>
</comment>
<proteinExistence type="predicted"/>
<dbReference type="SMART" id="SM00387">
    <property type="entry name" value="HATPase_c"/>
    <property type="match status" value="1"/>
</dbReference>
<evidence type="ECO:0000313" key="13">
    <source>
        <dbReference type="EMBL" id="CAF9905481.1"/>
    </source>
</evidence>
<evidence type="ECO:0000256" key="8">
    <source>
        <dbReference type="SAM" id="MobiDB-lite"/>
    </source>
</evidence>
<dbReference type="CDD" id="cd16922">
    <property type="entry name" value="HATPase_EvgS-ArcB-TorS-like"/>
    <property type="match status" value="1"/>
</dbReference>
<feature type="region of interest" description="Disordered" evidence="8">
    <location>
        <begin position="1873"/>
        <end position="1905"/>
    </location>
</feature>
<feature type="compositionally biased region" description="Low complexity" evidence="8">
    <location>
        <begin position="457"/>
        <end position="470"/>
    </location>
</feature>
<keyword evidence="3 6" id="KW-0597">Phosphoprotein</keyword>
<keyword evidence="7" id="KW-0175">Coiled coil</keyword>
<dbReference type="SMART" id="SM00448">
    <property type="entry name" value="REC"/>
    <property type="match status" value="1"/>
</dbReference>
<feature type="compositionally biased region" description="Low complexity" evidence="8">
    <location>
        <begin position="712"/>
        <end position="725"/>
    </location>
</feature>
<dbReference type="InterPro" id="IPR035965">
    <property type="entry name" value="PAS-like_dom_sf"/>
</dbReference>
<feature type="region of interest" description="Disordered" evidence="8">
    <location>
        <begin position="206"/>
        <end position="261"/>
    </location>
</feature>
<evidence type="ECO:0000256" key="4">
    <source>
        <dbReference type="ARBA" id="ARBA00022679"/>
    </source>
</evidence>
<dbReference type="OrthoDB" id="303614at2759"/>
<dbReference type="InterPro" id="IPR003594">
    <property type="entry name" value="HATPase_dom"/>
</dbReference>
<dbReference type="GO" id="GO:0005886">
    <property type="term" value="C:plasma membrane"/>
    <property type="evidence" value="ECO:0007669"/>
    <property type="project" value="TreeGrafter"/>
</dbReference>
<dbReference type="SMART" id="SM00388">
    <property type="entry name" value="HisKA"/>
    <property type="match status" value="1"/>
</dbReference>
<dbReference type="EMBL" id="CAJPDQ010000002">
    <property type="protein sequence ID" value="CAF9905481.1"/>
    <property type="molecule type" value="Genomic_DNA"/>
</dbReference>
<evidence type="ECO:0000256" key="7">
    <source>
        <dbReference type="SAM" id="Coils"/>
    </source>
</evidence>
<feature type="domain" description="PAC" evidence="12">
    <location>
        <begin position="849"/>
        <end position="901"/>
    </location>
</feature>
<dbReference type="Pfam" id="PF00512">
    <property type="entry name" value="HisKA"/>
    <property type="match status" value="1"/>
</dbReference>
<feature type="domain" description="PAS" evidence="11">
    <location>
        <begin position="908"/>
        <end position="963"/>
    </location>
</feature>
<dbReference type="EC" id="2.7.13.3" evidence="2"/>
<feature type="domain" description="Histidine kinase" evidence="9">
    <location>
        <begin position="1144"/>
        <end position="1376"/>
    </location>
</feature>
<dbReference type="GO" id="GO:0000155">
    <property type="term" value="F:phosphorelay sensor kinase activity"/>
    <property type="evidence" value="ECO:0007669"/>
    <property type="project" value="InterPro"/>
</dbReference>
<feature type="compositionally biased region" description="Polar residues" evidence="8">
    <location>
        <begin position="206"/>
        <end position="220"/>
    </location>
</feature>
<feature type="region of interest" description="Disordered" evidence="8">
    <location>
        <begin position="524"/>
        <end position="561"/>
    </location>
</feature>
<dbReference type="Pfam" id="PF00072">
    <property type="entry name" value="Response_reg"/>
    <property type="match status" value="1"/>
</dbReference>
<dbReference type="InterPro" id="IPR004358">
    <property type="entry name" value="Sig_transdc_His_kin-like_C"/>
</dbReference>
<dbReference type="SUPFAM" id="SSF47384">
    <property type="entry name" value="Homodimeric domain of signal transducing histidine kinase"/>
    <property type="match status" value="1"/>
</dbReference>
<dbReference type="Gene3D" id="1.10.287.130">
    <property type="match status" value="1"/>
</dbReference>
<dbReference type="GO" id="GO:0009927">
    <property type="term" value="F:histidine phosphotransfer kinase activity"/>
    <property type="evidence" value="ECO:0007669"/>
    <property type="project" value="TreeGrafter"/>
</dbReference>
<dbReference type="SMART" id="SM00091">
    <property type="entry name" value="PAS"/>
    <property type="match status" value="2"/>
</dbReference>
<feature type="region of interest" description="Disordered" evidence="8">
    <location>
        <begin position="74"/>
        <end position="105"/>
    </location>
</feature>
<dbReference type="Gene3D" id="3.40.50.2300">
    <property type="match status" value="1"/>
</dbReference>
<gene>
    <name evidence="13" type="ORF">GOMPHAMPRED_003206</name>
</gene>
<feature type="compositionally biased region" description="Polar residues" evidence="8">
    <location>
        <begin position="1"/>
        <end position="11"/>
    </location>
</feature>
<dbReference type="PROSITE" id="PS50109">
    <property type="entry name" value="HIS_KIN"/>
    <property type="match status" value="1"/>
</dbReference>
<evidence type="ECO:0000259" key="9">
    <source>
        <dbReference type="PROSITE" id="PS50109"/>
    </source>
</evidence>
<dbReference type="FunFam" id="3.30.565.10:FF:000010">
    <property type="entry name" value="Sensor histidine kinase RcsC"/>
    <property type="match status" value="1"/>
</dbReference>
<dbReference type="InterPro" id="IPR003661">
    <property type="entry name" value="HisK_dim/P_dom"/>
</dbReference>